<evidence type="ECO:0000313" key="3">
    <source>
        <dbReference type="Proteomes" id="UP000078200"/>
    </source>
</evidence>
<name>A0A1A9VBE2_GLOAU</name>
<dbReference type="VEuPathDB" id="VectorBase:GAUT031793"/>
<dbReference type="AlphaFoldDB" id="A0A1A9VBE2"/>
<dbReference type="STRING" id="7395.A0A1A9VBE2"/>
<evidence type="ECO:0000313" key="2">
    <source>
        <dbReference type="EnsemblMetazoa" id="GAUT031793-PA"/>
    </source>
</evidence>
<organism evidence="2 3">
    <name type="scientific">Glossina austeni</name>
    <name type="common">Savannah tsetse fly</name>
    <dbReference type="NCBI Taxonomy" id="7395"/>
    <lineage>
        <taxon>Eukaryota</taxon>
        <taxon>Metazoa</taxon>
        <taxon>Ecdysozoa</taxon>
        <taxon>Arthropoda</taxon>
        <taxon>Hexapoda</taxon>
        <taxon>Insecta</taxon>
        <taxon>Pterygota</taxon>
        <taxon>Neoptera</taxon>
        <taxon>Endopterygota</taxon>
        <taxon>Diptera</taxon>
        <taxon>Brachycera</taxon>
        <taxon>Muscomorpha</taxon>
        <taxon>Hippoboscoidea</taxon>
        <taxon>Glossinidae</taxon>
        <taxon>Glossina</taxon>
    </lineage>
</organism>
<reference evidence="2" key="1">
    <citation type="submission" date="2020-05" db="UniProtKB">
        <authorList>
            <consortium name="EnsemblMetazoa"/>
        </authorList>
    </citation>
    <scope>IDENTIFICATION</scope>
    <source>
        <strain evidence="2">TTRI</strain>
    </source>
</reference>
<feature type="compositionally biased region" description="Low complexity" evidence="1">
    <location>
        <begin position="69"/>
        <end position="87"/>
    </location>
</feature>
<evidence type="ECO:0000256" key="1">
    <source>
        <dbReference type="SAM" id="MobiDB-lite"/>
    </source>
</evidence>
<sequence length="435" mass="50609">MKQKQKKDSSKSCEHTSTFKVHHVAIIYATLVFDKDLQFPTSTFRYGQVFMSTFIKNRKSQLTNVRNVRNINSTSSSRSSNGDISSTQTDCEKSTGQIDIQSWTHLMQFEHPRSNRNLEVFEMAVLGPQFLLSLYQMFEKSIKNTPKVDEAQGDGKTVNNKLDESRKEFIDGYGYSCLNKVKRAPSGFIGMRGKKLISKHDEEKTNAYEYLQMRNDQRYKKAPTAFYGVRGKKIADDLKRWQDLMQKIETEQVQEILLKEFIEHLMRIGETNNELIIKRAPNGFTGVRGKRPDYQRSQQSKQEKYAIKPFTGIDNNSFSVIRGKRSFLMHNFSKRSPRPSIRQRKFFDFWKKSSYGDSRRQRFVDFGNKFVAVRGKKSSYPNLNGELLTRDTNIFLTNHLNNRSFWSSNMDEGIGKPIQNTFVDTEKNMVDLLRA</sequence>
<dbReference type="Proteomes" id="UP000078200">
    <property type="component" value="Unassembled WGS sequence"/>
</dbReference>
<keyword evidence="3" id="KW-1185">Reference proteome</keyword>
<proteinExistence type="predicted"/>
<accession>A0A1A9VBE2</accession>
<feature type="region of interest" description="Disordered" evidence="1">
    <location>
        <begin position="69"/>
        <end position="92"/>
    </location>
</feature>
<protein>
    <submittedName>
        <fullName evidence="2">Uncharacterized protein</fullName>
    </submittedName>
</protein>
<dbReference type="EnsemblMetazoa" id="GAUT031793-RA">
    <property type="protein sequence ID" value="GAUT031793-PA"/>
    <property type="gene ID" value="GAUT031793"/>
</dbReference>